<evidence type="ECO:0000313" key="2">
    <source>
        <dbReference type="EMBL" id="SNC76395.1"/>
    </source>
</evidence>
<keyword evidence="3" id="KW-1185">Reference proteome</keyword>
<organism evidence="2 3">
    <name type="scientific">Hymenobacter gelipurpurascens</name>
    <dbReference type="NCBI Taxonomy" id="89968"/>
    <lineage>
        <taxon>Bacteria</taxon>
        <taxon>Pseudomonadati</taxon>
        <taxon>Bacteroidota</taxon>
        <taxon>Cytophagia</taxon>
        <taxon>Cytophagales</taxon>
        <taxon>Hymenobacteraceae</taxon>
        <taxon>Hymenobacter</taxon>
    </lineage>
</organism>
<dbReference type="OrthoDB" id="7058419at2"/>
<name>A0A212UDS3_9BACT</name>
<dbReference type="Gene3D" id="1.25.40.10">
    <property type="entry name" value="Tetratricopeptide repeat domain"/>
    <property type="match status" value="2"/>
</dbReference>
<gene>
    <name evidence="2" type="ORF">SAMN06265337_3364</name>
</gene>
<reference evidence="3" key="1">
    <citation type="submission" date="2017-06" db="EMBL/GenBank/DDBJ databases">
        <authorList>
            <person name="Varghese N."/>
            <person name="Submissions S."/>
        </authorList>
    </citation>
    <scope>NUCLEOTIDE SEQUENCE [LARGE SCALE GENOMIC DNA]</scope>
    <source>
        <strain evidence="3">DSM 11116</strain>
    </source>
</reference>
<accession>A0A212UDS3</accession>
<dbReference type="SMART" id="SM00028">
    <property type="entry name" value="TPR"/>
    <property type="match status" value="2"/>
</dbReference>
<feature type="signal peptide" evidence="1">
    <location>
        <begin position="1"/>
        <end position="24"/>
    </location>
</feature>
<dbReference type="RefSeq" id="WP_088844628.1">
    <property type="nucleotide sequence ID" value="NZ_FYEW01000002.1"/>
</dbReference>
<protein>
    <submittedName>
        <fullName evidence="2">Uncharacterized protein</fullName>
    </submittedName>
</protein>
<sequence length="244" mass="26787">MTPIKSTLLLAAALLVWGITPAHAQRKTKVKTKGEASAAISPANRLLPLFGGLTPAQAEQLVGKAFLADIERSFASRAEASRFFSTKGYEYLTENQADTAQYRFNLAWLLDQKNPEAYRGLGIIASQKATPEASIGLLTQGLAVDPKNANLLSDLGASYLIVYQQSKKKKDLTTASTYLEQAAALDATNADTWQQMARVYFYQEKYPQAWEAIHKGQQINIGSLDFQLITELQAKLPDPSGQFK</sequence>
<evidence type="ECO:0000313" key="3">
    <source>
        <dbReference type="Proteomes" id="UP000198131"/>
    </source>
</evidence>
<keyword evidence="1" id="KW-0732">Signal</keyword>
<dbReference type="InterPro" id="IPR011990">
    <property type="entry name" value="TPR-like_helical_dom_sf"/>
</dbReference>
<dbReference type="InterPro" id="IPR019734">
    <property type="entry name" value="TPR_rpt"/>
</dbReference>
<dbReference type="AlphaFoldDB" id="A0A212UDS3"/>
<dbReference type="Proteomes" id="UP000198131">
    <property type="component" value="Unassembled WGS sequence"/>
</dbReference>
<evidence type="ECO:0000256" key="1">
    <source>
        <dbReference type="SAM" id="SignalP"/>
    </source>
</evidence>
<dbReference type="EMBL" id="FYEW01000002">
    <property type="protein sequence ID" value="SNC76395.1"/>
    <property type="molecule type" value="Genomic_DNA"/>
</dbReference>
<dbReference type="SUPFAM" id="SSF48452">
    <property type="entry name" value="TPR-like"/>
    <property type="match status" value="1"/>
</dbReference>
<feature type="chain" id="PRO_5012984928" evidence="1">
    <location>
        <begin position="25"/>
        <end position="244"/>
    </location>
</feature>
<proteinExistence type="predicted"/>